<keyword evidence="4" id="KW-0804">Transcription</keyword>
<dbReference type="PROSITE" id="PS00622">
    <property type="entry name" value="HTH_LUXR_1"/>
    <property type="match status" value="1"/>
</dbReference>
<dbReference type="SUPFAM" id="SSF52172">
    <property type="entry name" value="CheY-like"/>
    <property type="match status" value="1"/>
</dbReference>
<dbReference type="InterPro" id="IPR011006">
    <property type="entry name" value="CheY-like_superfamily"/>
</dbReference>
<dbReference type="Proteomes" id="UP000617628">
    <property type="component" value="Unassembled WGS sequence"/>
</dbReference>
<sequence length="232" mass="25414">MTQPTNQTSRMVVLEDQLMLRDLLSSLAVTIPGIMVVGEASEGREALKLCDDEKPDIVMFEMYLPGLNGIEILRQYGPKHPDTRFVAISSNFTPDAIRELLELGCHGIISKASSASKLKEGLREVKSGSGYLCPLCASLLRESHLVGSAVAKKKNRLSNREREVLQAVAEGFSTKQIAEMLEVSVKTIEAHRANLMKKLDARSAVELTRCAFELGIIELPSQSKPAAYTMPA</sequence>
<dbReference type="PRINTS" id="PR00038">
    <property type="entry name" value="HTHLUXR"/>
</dbReference>
<dbReference type="InterPro" id="IPR016032">
    <property type="entry name" value="Sig_transdc_resp-reg_C-effctor"/>
</dbReference>
<dbReference type="CDD" id="cd06170">
    <property type="entry name" value="LuxR_C_like"/>
    <property type="match status" value="1"/>
</dbReference>
<evidence type="ECO:0000256" key="3">
    <source>
        <dbReference type="ARBA" id="ARBA00023125"/>
    </source>
</evidence>
<dbReference type="PANTHER" id="PTHR43214">
    <property type="entry name" value="TWO-COMPONENT RESPONSE REGULATOR"/>
    <property type="match status" value="1"/>
</dbReference>
<dbReference type="GO" id="GO:0003677">
    <property type="term" value="F:DNA binding"/>
    <property type="evidence" value="ECO:0007669"/>
    <property type="project" value="UniProtKB-KW"/>
</dbReference>
<evidence type="ECO:0000313" key="8">
    <source>
        <dbReference type="EMBL" id="MBK1876609.1"/>
    </source>
</evidence>
<dbReference type="EMBL" id="JAENIL010000010">
    <property type="protein sequence ID" value="MBK1876609.1"/>
    <property type="molecule type" value="Genomic_DNA"/>
</dbReference>
<dbReference type="Pfam" id="PF00196">
    <property type="entry name" value="GerE"/>
    <property type="match status" value="1"/>
</dbReference>
<evidence type="ECO:0000313" key="9">
    <source>
        <dbReference type="Proteomes" id="UP000617628"/>
    </source>
</evidence>
<evidence type="ECO:0000259" key="6">
    <source>
        <dbReference type="PROSITE" id="PS50043"/>
    </source>
</evidence>
<dbReference type="InterPro" id="IPR058245">
    <property type="entry name" value="NreC/VraR/RcsB-like_REC"/>
</dbReference>
<dbReference type="GO" id="GO:0000160">
    <property type="term" value="P:phosphorelay signal transduction system"/>
    <property type="evidence" value="ECO:0007669"/>
    <property type="project" value="InterPro"/>
</dbReference>
<accession>A0A934RZC2</accession>
<dbReference type="InterPro" id="IPR001789">
    <property type="entry name" value="Sig_transdc_resp-reg_receiver"/>
</dbReference>
<keyword evidence="9" id="KW-1185">Reference proteome</keyword>
<keyword evidence="2" id="KW-0805">Transcription regulation</keyword>
<dbReference type="InterPro" id="IPR039420">
    <property type="entry name" value="WalR-like"/>
</dbReference>
<gene>
    <name evidence="8" type="ORF">JIN87_07000</name>
</gene>
<dbReference type="PANTHER" id="PTHR43214:SF41">
    <property type="entry name" value="NITRATE_NITRITE RESPONSE REGULATOR PROTEIN NARP"/>
    <property type="match status" value="1"/>
</dbReference>
<reference evidence="8" key="1">
    <citation type="submission" date="2021-01" db="EMBL/GenBank/DDBJ databases">
        <title>Modified the classification status of verrucomicrobia.</title>
        <authorList>
            <person name="Feng X."/>
        </authorList>
    </citation>
    <scope>NUCLEOTIDE SEQUENCE</scope>
    <source>
        <strain evidence="8">KCTC 13126</strain>
    </source>
</reference>
<evidence type="ECO:0000256" key="1">
    <source>
        <dbReference type="ARBA" id="ARBA00022553"/>
    </source>
</evidence>
<keyword evidence="1" id="KW-0597">Phosphoprotein</keyword>
<dbReference type="SMART" id="SM00421">
    <property type="entry name" value="HTH_LUXR"/>
    <property type="match status" value="1"/>
</dbReference>
<dbReference type="AlphaFoldDB" id="A0A934RZC2"/>
<dbReference type="PROSITE" id="PS50043">
    <property type="entry name" value="HTH_LUXR_2"/>
    <property type="match status" value="1"/>
</dbReference>
<evidence type="ECO:0000259" key="7">
    <source>
        <dbReference type="PROSITE" id="PS50110"/>
    </source>
</evidence>
<evidence type="ECO:0000256" key="4">
    <source>
        <dbReference type="ARBA" id="ARBA00023163"/>
    </source>
</evidence>
<comment type="caution">
    <text evidence="5">Lacks conserved residue(s) required for the propagation of feature annotation.</text>
</comment>
<dbReference type="SUPFAM" id="SSF46894">
    <property type="entry name" value="C-terminal effector domain of the bipartite response regulators"/>
    <property type="match status" value="1"/>
</dbReference>
<dbReference type="CDD" id="cd17535">
    <property type="entry name" value="REC_NarL-like"/>
    <property type="match status" value="1"/>
</dbReference>
<dbReference type="RefSeq" id="WP_200354825.1">
    <property type="nucleotide sequence ID" value="NZ_JAENIL010000010.1"/>
</dbReference>
<organism evidence="8 9">
    <name type="scientific">Pelagicoccus mobilis</name>
    <dbReference type="NCBI Taxonomy" id="415221"/>
    <lineage>
        <taxon>Bacteria</taxon>
        <taxon>Pseudomonadati</taxon>
        <taxon>Verrucomicrobiota</taxon>
        <taxon>Opitutia</taxon>
        <taxon>Puniceicoccales</taxon>
        <taxon>Pelagicoccaceae</taxon>
        <taxon>Pelagicoccus</taxon>
    </lineage>
</organism>
<feature type="domain" description="HTH luxR-type" evidence="6">
    <location>
        <begin position="150"/>
        <end position="215"/>
    </location>
</feature>
<dbReference type="Pfam" id="PF00072">
    <property type="entry name" value="Response_reg"/>
    <property type="match status" value="1"/>
</dbReference>
<evidence type="ECO:0000256" key="2">
    <source>
        <dbReference type="ARBA" id="ARBA00023015"/>
    </source>
</evidence>
<dbReference type="InterPro" id="IPR000792">
    <property type="entry name" value="Tscrpt_reg_LuxR_C"/>
</dbReference>
<keyword evidence="3" id="KW-0238">DNA-binding</keyword>
<proteinExistence type="predicted"/>
<dbReference type="SMART" id="SM00448">
    <property type="entry name" value="REC"/>
    <property type="match status" value="1"/>
</dbReference>
<dbReference type="PROSITE" id="PS50110">
    <property type="entry name" value="RESPONSE_REGULATORY"/>
    <property type="match status" value="1"/>
</dbReference>
<comment type="caution">
    <text evidence="8">The sequence shown here is derived from an EMBL/GenBank/DDBJ whole genome shotgun (WGS) entry which is preliminary data.</text>
</comment>
<dbReference type="Gene3D" id="3.40.50.2300">
    <property type="match status" value="1"/>
</dbReference>
<feature type="domain" description="Response regulatory" evidence="7">
    <location>
        <begin position="10"/>
        <end position="126"/>
    </location>
</feature>
<protein>
    <submittedName>
        <fullName evidence="8">Response regulator transcription factor</fullName>
    </submittedName>
</protein>
<name>A0A934RZC2_9BACT</name>
<dbReference type="GO" id="GO:0006355">
    <property type="term" value="P:regulation of DNA-templated transcription"/>
    <property type="evidence" value="ECO:0007669"/>
    <property type="project" value="InterPro"/>
</dbReference>
<evidence type="ECO:0000256" key="5">
    <source>
        <dbReference type="PROSITE-ProRule" id="PRU00169"/>
    </source>
</evidence>